<name>A0A5C6M862_9LACO</name>
<dbReference type="Proteomes" id="UP000321659">
    <property type="component" value="Unassembled WGS sequence"/>
</dbReference>
<feature type="compositionally biased region" description="Polar residues" evidence="1">
    <location>
        <begin position="183"/>
        <end position="198"/>
    </location>
</feature>
<sequence>MKELLDLKSSKVLMNLQRFAEGDDRTDGGEPAGEPDGPITFDNQSDFDSATDKRIAKALETAKVAWQEDANQQIEQAKTEGEKLAKMTADKKAEYEREKRDKEITDREARINERELKATAYEQLASKGLPKELISTLNFSNAESCEASITAVETSFSAAVQRAVEGRLNKSVDKPLGGGAGVSGTNNPFKDGSINLTEQGRLLRDDPEQAKKLMDLAQL</sequence>
<comment type="caution">
    <text evidence="2">The sequence shown here is derived from an EMBL/GenBank/DDBJ whole genome shotgun (WGS) entry which is preliminary data.</text>
</comment>
<accession>A0A5C6M862</accession>
<dbReference type="Pfam" id="PF14265">
    <property type="entry name" value="DUF4355"/>
    <property type="match status" value="1"/>
</dbReference>
<dbReference type="AlphaFoldDB" id="A0A5C6M862"/>
<gene>
    <name evidence="2" type="ORF">LABALGLTS371_15330</name>
</gene>
<evidence type="ECO:0000313" key="2">
    <source>
        <dbReference type="EMBL" id="TWW10245.1"/>
    </source>
</evidence>
<evidence type="ECO:0000313" key="3">
    <source>
        <dbReference type="Proteomes" id="UP000321659"/>
    </source>
</evidence>
<dbReference type="EMBL" id="SRRQ01000018">
    <property type="protein sequence ID" value="TWW10245.1"/>
    <property type="molecule type" value="Genomic_DNA"/>
</dbReference>
<protein>
    <submittedName>
        <fullName evidence="2">Phage scaffold protein</fullName>
    </submittedName>
</protein>
<feature type="region of interest" description="Disordered" evidence="1">
    <location>
        <begin position="74"/>
        <end position="102"/>
    </location>
</feature>
<feature type="region of interest" description="Disordered" evidence="1">
    <location>
        <begin position="169"/>
        <end position="209"/>
    </location>
</feature>
<feature type="region of interest" description="Disordered" evidence="1">
    <location>
        <begin position="18"/>
        <end position="46"/>
    </location>
</feature>
<reference evidence="2 3" key="1">
    <citation type="submission" date="2019-04" db="EMBL/GenBank/DDBJ databases">
        <title>In vitro growth and metabolic characteristics of meat-borne Lactobacillus algidus strains.</title>
        <authorList>
            <person name="Sade E."/>
            <person name="Per J."/>
            <person name="Tytti H."/>
            <person name="Johanna B.K."/>
        </authorList>
    </citation>
    <scope>NUCLEOTIDE SEQUENCE [LARGE SCALE GENOMIC DNA]</scope>
    <source>
        <strain evidence="2 3">LTS37-1</strain>
    </source>
</reference>
<evidence type="ECO:0000256" key="1">
    <source>
        <dbReference type="SAM" id="MobiDB-lite"/>
    </source>
</evidence>
<proteinExistence type="predicted"/>
<dbReference type="InterPro" id="IPR025580">
    <property type="entry name" value="Gp46"/>
</dbReference>
<feature type="compositionally biased region" description="Basic and acidic residues" evidence="1">
    <location>
        <begin position="77"/>
        <end position="102"/>
    </location>
</feature>
<organism evidence="2 3">
    <name type="scientific">Dellaglioa algida</name>
    <dbReference type="NCBI Taxonomy" id="105612"/>
    <lineage>
        <taxon>Bacteria</taxon>
        <taxon>Bacillati</taxon>
        <taxon>Bacillota</taxon>
        <taxon>Bacilli</taxon>
        <taxon>Lactobacillales</taxon>
        <taxon>Lactobacillaceae</taxon>
        <taxon>Dellaglioa</taxon>
    </lineage>
</organism>
<dbReference type="RefSeq" id="WP_146303318.1">
    <property type="nucleotide sequence ID" value="NZ_JANXKU010000004.1"/>
</dbReference>